<dbReference type="PROSITE" id="PS01078">
    <property type="entry name" value="MOCF_BIOSYNTHESIS_1"/>
    <property type="match status" value="1"/>
</dbReference>
<dbReference type="InterPro" id="IPR001453">
    <property type="entry name" value="MoaB/Mog_dom"/>
</dbReference>
<sequence>MPNRATVVTVSTSAAGGTASDESGPLLQGLLEGIGFTDIKVVVIADDKGAIERVLREEISAGTSLVLTTGGTGLSRDDVTPEATSAVLDRAAPGFSEAIRAESIRQVPTGVLTRGVSGSAGSTLIINLPGRPKAVEESFAVIAKALPHAVEQLRGPGGRDRH</sequence>
<comment type="pathway">
    <text evidence="1">Cofactor biosynthesis; molybdopterin biosynthesis.</text>
</comment>
<evidence type="ECO:0000256" key="2">
    <source>
        <dbReference type="ARBA" id="ARBA00023150"/>
    </source>
</evidence>
<dbReference type="Pfam" id="PF00994">
    <property type="entry name" value="MoCF_biosynth"/>
    <property type="match status" value="1"/>
</dbReference>
<dbReference type="EMBL" id="CAFBLU010000020">
    <property type="protein sequence ID" value="CAB4878539.1"/>
    <property type="molecule type" value="Genomic_DNA"/>
</dbReference>
<evidence type="ECO:0000256" key="1">
    <source>
        <dbReference type="ARBA" id="ARBA00005046"/>
    </source>
</evidence>
<proteinExistence type="predicted"/>
<dbReference type="InterPro" id="IPR036425">
    <property type="entry name" value="MoaB/Mog-like_dom_sf"/>
</dbReference>
<dbReference type="SUPFAM" id="SSF53218">
    <property type="entry name" value="Molybdenum cofactor biosynthesis proteins"/>
    <property type="match status" value="1"/>
</dbReference>
<dbReference type="InterPro" id="IPR051920">
    <property type="entry name" value="MPT_Adenylyltrnsfr/MoaC-Rel"/>
</dbReference>
<evidence type="ECO:0000259" key="4">
    <source>
        <dbReference type="SMART" id="SM00852"/>
    </source>
</evidence>
<dbReference type="InterPro" id="IPR008284">
    <property type="entry name" value="MoCF_biosynth_CS"/>
</dbReference>
<dbReference type="GO" id="GO:0006777">
    <property type="term" value="P:Mo-molybdopterin cofactor biosynthetic process"/>
    <property type="evidence" value="ECO:0007669"/>
    <property type="project" value="UniProtKB-KW"/>
</dbReference>
<dbReference type="PANTHER" id="PTHR43764:SF1">
    <property type="entry name" value="MOLYBDOPTERIN MOLYBDOTRANSFERASE"/>
    <property type="match status" value="1"/>
</dbReference>
<dbReference type="CDD" id="cd00886">
    <property type="entry name" value="MogA_MoaB"/>
    <property type="match status" value="1"/>
</dbReference>
<dbReference type="PANTHER" id="PTHR43764">
    <property type="entry name" value="MOLYBDENUM COFACTOR BIOSYNTHESIS"/>
    <property type="match status" value="1"/>
</dbReference>
<feature type="compositionally biased region" description="Polar residues" evidence="3">
    <location>
        <begin position="1"/>
        <end position="15"/>
    </location>
</feature>
<reference evidence="5" key="1">
    <citation type="submission" date="2020-05" db="EMBL/GenBank/DDBJ databases">
        <authorList>
            <person name="Chiriac C."/>
            <person name="Salcher M."/>
            <person name="Ghai R."/>
            <person name="Kavagutti S V."/>
        </authorList>
    </citation>
    <scope>NUCLEOTIDE SEQUENCE</scope>
</reference>
<dbReference type="Gene3D" id="3.40.980.10">
    <property type="entry name" value="MoaB/Mog-like domain"/>
    <property type="match status" value="1"/>
</dbReference>
<gene>
    <name evidence="5" type="ORF">UFOPK3444_01177</name>
</gene>
<dbReference type="SMART" id="SM00852">
    <property type="entry name" value="MoCF_biosynth"/>
    <property type="match status" value="1"/>
</dbReference>
<dbReference type="AlphaFoldDB" id="A0A6J7EDH9"/>
<protein>
    <submittedName>
        <fullName evidence="5">Unannotated protein</fullName>
    </submittedName>
</protein>
<feature type="region of interest" description="Disordered" evidence="3">
    <location>
        <begin position="1"/>
        <end position="22"/>
    </location>
</feature>
<feature type="domain" description="MoaB/Mog" evidence="4">
    <location>
        <begin position="6"/>
        <end position="149"/>
    </location>
</feature>
<accession>A0A6J7EDH9</accession>
<name>A0A6J7EDH9_9ZZZZ</name>
<dbReference type="NCBIfam" id="TIGR00177">
    <property type="entry name" value="molyb_syn"/>
    <property type="match status" value="1"/>
</dbReference>
<evidence type="ECO:0000256" key="3">
    <source>
        <dbReference type="SAM" id="MobiDB-lite"/>
    </source>
</evidence>
<evidence type="ECO:0000313" key="5">
    <source>
        <dbReference type="EMBL" id="CAB4878539.1"/>
    </source>
</evidence>
<keyword evidence="2" id="KW-0501">Molybdenum cofactor biosynthesis</keyword>
<organism evidence="5">
    <name type="scientific">freshwater metagenome</name>
    <dbReference type="NCBI Taxonomy" id="449393"/>
    <lineage>
        <taxon>unclassified sequences</taxon>
        <taxon>metagenomes</taxon>
        <taxon>ecological metagenomes</taxon>
    </lineage>
</organism>